<dbReference type="PANTHER" id="PTHR22683">
    <property type="entry name" value="SPORULATION PROTEIN RELATED"/>
    <property type="match status" value="1"/>
</dbReference>
<proteinExistence type="predicted"/>
<dbReference type="PANTHER" id="PTHR22683:SF1">
    <property type="entry name" value="TYPE VII SECRETION SYSTEM PROTEIN ESSC"/>
    <property type="match status" value="1"/>
</dbReference>
<evidence type="ECO:0000313" key="13">
    <source>
        <dbReference type="EMBL" id="MBB4957128.1"/>
    </source>
</evidence>
<feature type="domain" description="FtsK" evidence="12">
    <location>
        <begin position="456"/>
        <end position="656"/>
    </location>
</feature>
<gene>
    <name evidence="13" type="ORF">FHR38_000861</name>
</gene>
<dbReference type="Pfam" id="PF01580">
    <property type="entry name" value="FtsK_SpoIIIE"/>
    <property type="match status" value="3"/>
</dbReference>
<evidence type="ECO:0000256" key="2">
    <source>
        <dbReference type="ARBA" id="ARBA00022475"/>
    </source>
</evidence>
<evidence type="ECO:0000256" key="3">
    <source>
        <dbReference type="ARBA" id="ARBA00022692"/>
    </source>
</evidence>
<dbReference type="Proteomes" id="UP000578819">
    <property type="component" value="Unassembled WGS sequence"/>
</dbReference>
<dbReference type="SUPFAM" id="SSF52540">
    <property type="entry name" value="P-loop containing nucleoside triphosphate hydrolases"/>
    <property type="match status" value="3"/>
</dbReference>
<feature type="compositionally biased region" description="Basic residues" evidence="10">
    <location>
        <begin position="1"/>
        <end position="12"/>
    </location>
</feature>
<accession>A0A7W7SLR6</accession>
<feature type="binding site" evidence="9">
    <location>
        <begin position="831"/>
        <end position="838"/>
    </location>
    <ligand>
        <name>ATP</name>
        <dbReference type="ChEBI" id="CHEBI:30616"/>
    </ligand>
</feature>
<evidence type="ECO:0000256" key="7">
    <source>
        <dbReference type="ARBA" id="ARBA00022989"/>
    </source>
</evidence>
<evidence type="ECO:0000313" key="14">
    <source>
        <dbReference type="Proteomes" id="UP000578819"/>
    </source>
</evidence>
<evidence type="ECO:0000256" key="4">
    <source>
        <dbReference type="ARBA" id="ARBA00022737"/>
    </source>
</evidence>
<dbReference type="InterPro" id="IPR027417">
    <property type="entry name" value="P-loop_NTPase"/>
</dbReference>
<evidence type="ECO:0000256" key="5">
    <source>
        <dbReference type="ARBA" id="ARBA00022741"/>
    </source>
</evidence>
<dbReference type="InterPro" id="IPR023836">
    <property type="entry name" value="EccCa-like_Actinobacteria"/>
</dbReference>
<dbReference type="InterPro" id="IPR002543">
    <property type="entry name" value="FtsK_dom"/>
</dbReference>
<dbReference type="InterPro" id="IPR050206">
    <property type="entry name" value="FtsK/SpoIIIE/SftA"/>
</dbReference>
<keyword evidence="7 11" id="KW-1133">Transmembrane helix</keyword>
<dbReference type="PROSITE" id="PS50901">
    <property type="entry name" value="FTSK"/>
    <property type="match status" value="3"/>
</dbReference>
<feature type="binding site" evidence="9">
    <location>
        <begin position="479"/>
        <end position="486"/>
    </location>
    <ligand>
        <name>ATP</name>
        <dbReference type="ChEBI" id="CHEBI:30616"/>
    </ligand>
</feature>
<feature type="transmembrane region" description="Helical" evidence="11">
    <location>
        <begin position="37"/>
        <end position="58"/>
    </location>
</feature>
<feature type="domain" description="FtsK" evidence="12">
    <location>
        <begin position="1096"/>
        <end position="1275"/>
    </location>
</feature>
<keyword evidence="6 9" id="KW-0067">ATP-binding</keyword>
<evidence type="ECO:0000256" key="10">
    <source>
        <dbReference type="SAM" id="MobiDB-lite"/>
    </source>
</evidence>
<feature type="domain" description="FtsK" evidence="12">
    <location>
        <begin position="813"/>
        <end position="1004"/>
    </location>
</feature>
<dbReference type="RefSeq" id="WP_184532949.1">
    <property type="nucleotide sequence ID" value="NZ_JACHJW010000001.1"/>
</dbReference>
<dbReference type="NCBIfam" id="TIGR03924">
    <property type="entry name" value="T7SS_EccC_a"/>
    <property type="match status" value="1"/>
</dbReference>
<dbReference type="GO" id="GO:0005886">
    <property type="term" value="C:plasma membrane"/>
    <property type="evidence" value="ECO:0007669"/>
    <property type="project" value="UniProtKB-SubCell"/>
</dbReference>
<organism evidence="13 14">
    <name type="scientific">Micromonospora polyrhachis</name>
    <dbReference type="NCBI Taxonomy" id="1282883"/>
    <lineage>
        <taxon>Bacteria</taxon>
        <taxon>Bacillati</taxon>
        <taxon>Actinomycetota</taxon>
        <taxon>Actinomycetes</taxon>
        <taxon>Micromonosporales</taxon>
        <taxon>Micromonosporaceae</taxon>
        <taxon>Micromonospora</taxon>
    </lineage>
</organism>
<comment type="caution">
    <text evidence="13">The sequence shown here is derived from an EMBL/GenBank/DDBJ whole genome shotgun (WGS) entry which is preliminary data.</text>
</comment>
<dbReference type="NCBIfam" id="TIGR03925">
    <property type="entry name" value="T7SS_EccC_b"/>
    <property type="match status" value="1"/>
</dbReference>
<evidence type="ECO:0000256" key="8">
    <source>
        <dbReference type="ARBA" id="ARBA00023136"/>
    </source>
</evidence>
<name>A0A7W7SLR6_9ACTN</name>
<evidence type="ECO:0000256" key="6">
    <source>
        <dbReference type="ARBA" id="ARBA00022840"/>
    </source>
</evidence>
<dbReference type="GO" id="GO:0005524">
    <property type="term" value="F:ATP binding"/>
    <property type="evidence" value="ECO:0007669"/>
    <property type="project" value="UniProtKB-UniRule"/>
</dbReference>
<evidence type="ECO:0000256" key="11">
    <source>
        <dbReference type="SAM" id="Phobius"/>
    </source>
</evidence>
<sequence length="1314" mass="141608">MATTIRRRRSRRAAPPFPAGDIMLEPPSEIPDPEGGLAGRLVMILPMVAGAAAMMLLFAGNSGGMLRIITGGLLGVAMLGMVGSQLGRASGAGKGEMNRLRRAYLFELSGVRRNVREAIRVQRAAEYFRHIDPGMLWSMVDTTRLWERLPGDQDFGQIRIGLGPRELTAPLVAPPFVPVEKAEPVSAGALRRFLTTYRQVDDLPVVVALDGFATIHLCGDPDRARAVARALVAQAAFGHAPNDMMIAACVGDERRYLWEWCKWLPHAAHPSQTDALGPLRLIAPSVVALEAMVEDLLVARPRFNPGASEVSFEGPHLVAVIDGAESAGSDHLVADVGLEGVTVVHVCGEPPRHPDRSCLVLDLAADGTMTAITHGGEQVLGRGDQMPLVVAESLAHQLAPLRLAQSGGAEQSMNYTHELTDLLDLDGPEQVDPARTWQPRPNRLRLRVPIGVLSDGERIELDLKEAAQDGMGPHGLLIGATGSGKSELLRTLVLALAITHSPEVLNFVLIDFKGGATFTKLDRLPHTSAVITNLSDELPLVDRMADAINGELVRRQELLRRAGNYASLRDYERARAAGAPLGPVPSLLIVCDEFSELLSAKPDFIDMFVQIGRLGRSLGVHLLLASQRLEEGRLRGLDTHLSYRIGLRTFSPMESRAVLGVADAYELPRAPGHGFLKYGSDTLERFRAAYVSGVYRHTAPVALTTEESAVTAFTSAYVAEPTERVEAKEEPEEVPDEVTGETLLDLVTERLVGHGVPAHQVWLPPLSESDTLHDLLGDLVTDPDLGLTTVDPSLRGTLDVVVGVVDRPFEQRREALRLQLAGAAGHAAFIGAPQSGKSTLLRTLVLSLALTHTPAQVQFACLDFGGGGLAVLADLPHVSAVASRQDPDLVRRVVAEVVNLLVEREKFFLDHQIDSIAAFRRRAAAGEFGTANCADVLLVIDGMLTLRNDFDDLEQKAIEVANRGLAYGVHLVITGSRWFDLRPAIRDAFGSRLELRLGDPSDSTIGRRAAANVPTQAPGRGITPETYQFLASRPQLNSATSTDTAVSEAVAAVRAAWSGPVAPPVRLLPAEIPLAEVSRLGVDQPGLPIGIAEADLGPVFIDPDSDPHFIVFGDTECGKSSFLRVVAAGIAQRYTPEQARIITIDYRRSLLGAVPEQYLMASATTAEYGTALLKDALLALRERLPGPDIRPEQLRARSWWSGAELWVLVDDYDLVAGDGNPLLALQSLLPQAREVGLHIVVVRRSGGASRAMYDPVLGRLRDLNAPGLVMSGDRNEGPLLGGVRPSALPPGRAWMVTRKEGARLVQLAWLDNPL</sequence>
<keyword evidence="8 11" id="KW-0472">Membrane</keyword>
<keyword evidence="2" id="KW-1003">Cell membrane</keyword>
<keyword evidence="3 11" id="KW-0812">Transmembrane</keyword>
<dbReference type="SMART" id="SM00382">
    <property type="entry name" value="AAA"/>
    <property type="match status" value="3"/>
</dbReference>
<dbReference type="GO" id="GO:0003677">
    <property type="term" value="F:DNA binding"/>
    <property type="evidence" value="ECO:0007669"/>
    <property type="project" value="InterPro"/>
</dbReference>
<feature type="region of interest" description="Disordered" evidence="10">
    <location>
        <begin position="1"/>
        <end position="26"/>
    </location>
</feature>
<feature type="binding site" evidence="9">
    <location>
        <begin position="1113"/>
        <end position="1120"/>
    </location>
    <ligand>
        <name>ATP</name>
        <dbReference type="ChEBI" id="CHEBI:30616"/>
    </ligand>
</feature>
<evidence type="ECO:0000256" key="1">
    <source>
        <dbReference type="ARBA" id="ARBA00004651"/>
    </source>
</evidence>
<dbReference type="InterPro" id="IPR023837">
    <property type="entry name" value="EccCb-like_Actinobacteria"/>
</dbReference>
<keyword evidence="5 9" id="KW-0547">Nucleotide-binding</keyword>
<keyword evidence="14" id="KW-1185">Reference proteome</keyword>
<evidence type="ECO:0000256" key="9">
    <source>
        <dbReference type="PROSITE-ProRule" id="PRU00289"/>
    </source>
</evidence>
<dbReference type="InterPro" id="IPR003593">
    <property type="entry name" value="AAA+_ATPase"/>
</dbReference>
<keyword evidence="4" id="KW-0677">Repeat</keyword>
<dbReference type="Gene3D" id="3.40.50.300">
    <property type="entry name" value="P-loop containing nucleotide triphosphate hydrolases"/>
    <property type="match status" value="3"/>
</dbReference>
<reference evidence="13 14" key="1">
    <citation type="submission" date="2020-08" db="EMBL/GenBank/DDBJ databases">
        <title>Sequencing the genomes of 1000 actinobacteria strains.</title>
        <authorList>
            <person name="Klenk H.-P."/>
        </authorList>
    </citation>
    <scope>NUCLEOTIDE SEQUENCE [LARGE SCALE GENOMIC DNA]</scope>
    <source>
        <strain evidence="13 14">DSM 45886</strain>
    </source>
</reference>
<protein>
    <submittedName>
        <fullName evidence="13">S-DNA-T family DNA segregation ATPase FtsK/SpoIIIE</fullName>
    </submittedName>
</protein>
<evidence type="ECO:0000259" key="12">
    <source>
        <dbReference type="PROSITE" id="PS50901"/>
    </source>
</evidence>
<comment type="subcellular location">
    <subcellularLocation>
        <location evidence="1">Cell membrane</location>
        <topology evidence="1">Multi-pass membrane protein</topology>
    </subcellularLocation>
</comment>
<dbReference type="EMBL" id="JACHJW010000001">
    <property type="protein sequence ID" value="MBB4957128.1"/>
    <property type="molecule type" value="Genomic_DNA"/>
</dbReference>